<feature type="region of interest" description="Disordered" evidence="1">
    <location>
        <begin position="214"/>
        <end position="333"/>
    </location>
</feature>
<name>A0A3M7F604_HORWE</name>
<organism evidence="2 3">
    <name type="scientific">Hortaea werneckii</name>
    <name type="common">Black yeast</name>
    <name type="synonym">Cladosporium werneckii</name>
    <dbReference type="NCBI Taxonomy" id="91943"/>
    <lineage>
        <taxon>Eukaryota</taxon>
        <taxon>Fungi</taxon>
        <taxon>Dikarya</taxon>
        <taxon>Ascomycota</taxon>
        <taxon>Pezizomycotina</taxon>
        <taxon>Dothideomycetes</taxon>
        <taxon>Dothideomycetidae</taxon>
        <taxon>Mycosphaerellales</taxon>
        <taxon>Teratosphaeriaceae</taxon>
        <taxon>Hortaea</taxon>
    </lineage>
</organism>
<accession>A0A3M7F604</accession>
<feature type="compositionally biased region" description="Polar residues" evidence="1">
    <location>
        <begin position="1"/>
        <end position="36"/>
    </location>
</feature>
<feature type="compositionally biased region" description="Basic and acidic residues" evidence="1">
    <location>
        <begin position="322"/>
        <end position="333"/>
    </location>
</feature>
<gene>
    <name evidence="2" type="ORF">D0862_11535</name>
</gene>
<feature type="compositionally biased region" description="Low complexity" evidence="1">
    <location>
        <begin position="163"/>
        <end position="177"/>
    </location>
</feature>
<feature type="compositionally biased region" description="Basic and acidic residues" evidence="1">
    <location>
        <begin position="258"/>
        <end position="267"/>
    </location>
</feature>
<evidence type="ECO:0000313" key="2">
    <source>
        <dbReference type="EMBL" id="RMY83996.1"/>
    </source>
</evidence>
<dbReference type="Proteomes" id="UP000281468">
    <property type="component" value="Unassembled WGS sequence"/>
</dbReference>
<feature type="compositionally biased region" description="Low complexity" evidence="1">
    <location>
        <begin position="281"/>
        <end position="293"/>
    </location>
</feature>
<comment type="caution">
    <text evidence="2">The sequence shown here is derived from an EMBL/GenBank/DDBJ whole genome shotgun (WGS) entry which is preliminary data.</text>
</comment>
<evidence type="ECO:0000313" key="3">
    <source>
        <dbReference type="Proteomes" id="UP000281468"/>
    </source>
</evidence>
<evidence type="ECO:0000256" key="1">
    <source>
        <dbReference type="SAM" id="MobiDB-lite"/>
    </source>
</evidence>
<dbReference type="AlphaFoldDB" id="A0A3M7F604"/>
<sequence length="333" mass="34974">MQPSGSSTPKNVPSSLGATQGQWSKTAPHGSTTSTSKGRDPLRERKKPFTMAKNSRNTSVKMGDWIRNILSCCDKTEEDERPRSLQISGPTNFRREDISIAGLDPEHQAWIREKAKADAQKMWAHLQPLHSSPSSHFADPNNKTSLPSYEDFTQPRPAPPTTSSPATGAGATTTTPTIRTSLHSQRRVSASSTPGTATAGLVDKLKAHTRKISGSLGNSLTGYHHYQAHSGKAGTGGGGESGTPYEMRALIDPSPQEGGKEEGEGMRRSTAKAQDQEGKMSGESGASLSSSAGRGRGGGSVEVEYGLRGDGDSGKGLGCAEVMKKKGDGDGGA</sequence>
<feature type="region of interest" description="Disordered" evidence="1">
    <location>
        <begin position="1"/>
        <end position="58"/>
    </location>
</feature>
<reference evidence="2 3" key="1">
    <citation type="journal article" date="2018" name="BMC Genomics">
        <title>Genomic evidence for intraspecific hybridization in a clonal and extremely halotolerant yeast.</title>
        <authorList>
            <person name="Gostincar C."/>
            <person name="Stajich J.E."/>
            <person name="Zupancic J."/>
            <person name="Zalar P."/>
            <person name="Gunde-Cimerman N."/>
        </authorList>
    </citation>
    <scope>NUCLEOTIDE SEQUENCE [LARGE SCALE GENOMIC DNA]</scope>
    <source>
        <strain evidence="2 3">EXF-171</strain>
    </source>
</reference>
<proteinExistence type="predicted"/>
<dbReference type="EMBL" id="QWIQ01000507">
    <property type="protein sequence ID" value="RMY83996.1"/>
    <property type="molecule type" value="Genomic_DNA"/>
</dbReference>
<feature type="region of interest" description="Disordered" evidence="1">
    <location>
        <begin position="129"/>
        <end position="202"/>
    </location>
</feature>
<dbReference type="VEuPathDB" id="FungiDB:BTJ68_09987"/>
<protein>
    <submittedName>
        <fullName evidence="2">Uncharacterized protein</fullName>
    </submittedName>
</protein>
<feature type="compositionally biased region" description="Polar residues" evidence="1">
    <location>
        <begin position="178"/>
        <end position="196"/>
    </location>
</feature>